<keyword evidence="2" id="KW-0548">Nucleotidyltransferase</keyword>
<dbReference type="Proteomes" id="UP000886998">
    <property type="component" value="Unassembled WGS sequence"/>
</dbReference>
<dbReference type="EMBL" id="BMAV01027730">
    <property type="protein sequence ID" value="GFS61865.1"/>
    <property type="molecule type" value="Genomic_DNA"/>
</dbReference>
<keyword evidence="6" id="KW-0695">RNA-directed DNA polymerase</keyword>
<dbReference type="InterPro" id="IPR041373">
    <property type="entry name" value="RT_RNaseH"/>
</dbReference>
<keyword evidence="4" id="KW-0255">Endonuclease</keyword>
<name>A0A8X6MIR1_9ARAC</name>
<dbReference type="SUPFAM" id="SSF56672">
    <property type="entry name" value="DNA/RNA polymerases"/>
    <property type="match status" value="1"/>
</dbReference>
<organism evidence="8 9">
    <name type="scientific">Trichonephila inaurata madagascariensis</name>
    <dbReference type="NCBI Taxonomy" id="2747483"/>
    <lineage>
        <taxon>Eukaryota</taxon>
        <taxon>Metazoa</taxon>
        <taxon>Ecdysozoa</taxon>
        <taxon>Arthropoda</taxon>
        <taxon>Chelicerata</taxon>
        <taxon>Arachnida</taxon>
        <taxon>Araneae</taxon>
        <taxon>Araneomorphae</taxon>
        <taxon>Entelegynae</taxon>
        <taxon>Araneoidea</taxon>
        <taxon>Nephilidae</taxon>
        <taxon>Trichonephila</taxon>
        <taxon>Trichonephila inaurata</taxon>
    </lineage>
</organism>
<accession>A0A8X6MIR1</accession>
<dbReference type="OrthoDB" id="425619at2759"/>
<reference evidence="8" key="1">
    <citation type="submission" date="2020-08" db="EMBL/GenBank/DDBJ databases">
        <title>Multicomponent nature underlies the extraordinary mechanical properties of spider dragline silk.</title>
        <authorList>
            <person name="Kono N."/>
            <person name="Nakamura H."/>
            <person name="Mori M."/>
            <person name="Yoshida Y."/>
            <person name="Ohtoshi R."/>
            <person name="Malay A.D."/>
            <person name="Moran D.A.P."/>
            <person name="Tomita M."/>
            <person name="Numata K."/>
            <person name="Arakawa K."/>
        </authorList>
    </citation>
    <scope>NUCLEOTIDE SEQUENCE</scope>
</reference>
<dbReference type="GO" id="GO:0004519">
    <property type="term" value="F:endonuclease activity"/>
    <property type="evidence" value="ECO:0007669"/>
    <property type="project" value="UniProtKB-KW"/>
</dbReference>
<evidence type="ECO:0000256" key="3">
    <source>
        <dbReference type="ARBA" id="ARBA00022722"/>
    </source>
</evidence>
<dbReference type="InterPro" id="IPR043502">
    <property type="entry name" value="DNA/RNA_pol_sf"/>
</dbReference>
<keyword evidence="3" id="KW-0540">Nuclease</keyword>
<dbReference type="AlphaFoldDB" id="A0A8X6MIR1"/>
<evidence type="ECO:0000259" key="7">
    <source>
        <dbReference type="Pfam" id="PF17917"/>
    </source>
</evidence>
<protein>
    <recommendedName>
        <fullName evidence="7">Reverse transcriptase RNase H-like domain-containing protein</fullName>
    </recommendedName>
</protein>
<evidence type="ECO:0000256" key="5">
    <source>
        <dbReference type="ARBA" id="ARBA00022801"/>
    </source>
</evidence>
<comment type="caution">
    <text evidence="8">The sequence shown here is derived from an EMBL/GenBank/DDBJ whole genome shotgun (WGS) entry which is preliminary data.</text>
</comment>
<evidence type="ECO:0000256" key="4">
    <source>
        <dbReference type="ARBA" id="ARBA00022759"/>
    </source>
</evidence>
<dbReference type="GO" id="GO:0016787">
    <property type="term" value="F:hydrolase activity"/>
    <property type="evidence" value="ECO:0007669"/>
    <property type="project" value="UniProtKB-KW"/>
</dbReference>
<feature type="domain" description="Reverse transcriptase RNase H-like" evidence="7">
    <location>
        <begin position="97"/>
        <end position="138"/>
    </location>
</feature>
<keyword evidence="9" id="KW-1185">Reference proteome</keyword>
<dbReference type="GO" id="GO:0003964">
    <property type="term" value="F:RNA-directed DNA polymerase activity"/>
    <property type="evidence" value="ECO:0007669"/>
    <property type="project" value="UniProtKB-KW"/>
</dbReference>
<dbReference type="Pfam" id="PF17917">
    <property type="entry name" value="RT_RNaseH"/>
    <property type="match status" value="1"/>
</dbReference>
<evidence type="ECO:0000256" key="6">
    <source>
        <dbReference type="ARBA" id="ARBA00022918"/>
    </source>
</evidence>
<keyword evidence="1" id="KW-0808">Transferase</keyword>
<gene>
    <name evidence="8" type="ORF">TNIN_330321</name>
</gene>
<keyword evidence="5" id="KW-0378">Hydrolase</keyword>
<evidence type="ECO:0000256" key="2">
    <source>
        <dbReference type="ARBA" id="ARBA00022695"/>
    </source>
</evidence>
<evidence type="ECO:0000313" key="9">
    <source>
        <dbReference type="Proteomes" id="UP000886998"/>
    </source>
</evidence>
<proteinExistence type="predicted"/>
<evidence type="ECO:0000256" key="1">
    <source>
        <dbReference type="ARBA" id="ARBA00022679"/>
    </source>
</evidence>
<sequence length="157" mass="17931">MCLHTAQHFKRRKRACYTPTHTDSSFLLNLLEEFIPLIEHNVRATTNHTQIMEIFKNSFTHNGPGAVEWQKKVMLSNINSFAYSYNVSLFEAMLGVFTKPVLIGTDASNFALKCILLQGEDKEEHPIEFASRLLNPARELLYHSARSSSFGLRSKQV</sequence>
<evidence type="ECO:0000313" key="8">
    <source>
        <dbReference type="EMBL" id="GFS61865.1"/>
    </source>
</evidence>